<dbReference type="EMBL" id="JAAALK010000287">
    <property type="protein sequence ID" value="KAG8059923.1"/>
    <property type="molecule type" value="Genomic_DNA"/>
</dbReference>
<evidence type="ECO:0000256" key="1">
    <source>
        <dbReference type="SAM" id="MobiDB-lite"/>
    </source>
</evidence>
<dbReference type="Proteomes" id="UP000729402">
    <property type="component" value="Unassembled WGS sequence"/>
</dbReference>
<gene>
    <name evidence="2" type="ORF">GUJ93_ZPchr0002g23887</name>
</gene>
<accession>A0A8J5RXP5</accession>
<evidence type="ECO:0000313" key="2">
    <source>
        <dbReference type="EMBL" id="KAG8059923.1"/>
    </source>
</evidence>
<name>A0A8J5RXP5_ZIZPA</name>
<feature type="region of interest" description="Disordered" evidence="1">
    <location>
        <begin position="29"/>
        <end position="103"/>
    </location>
</feature>
<comment type="caution">
    <text evidence="2">The sequence shown here is derived from an EMBL/GenBank/DDBJ whole genome shotgun (WGS) entry which is preliminary data.</text>
</comment>
<protein>
    <submittedName>
        <fullName evidence="2">Uncharacterized protein</fullName>
    </submittedName>
</protein>
<keyword evidence="3" id="KW-1185">Reference proteome</keyword>
<reference evidence="2" key="2">
    <citation type="submission" date="2021-02" db="EMBL/GenBank/DDBJ databases">
        <authorList>
            <person name="Kimball J.A."/>
            <person name="Haas M.W."/>
            <person name="Macchietto M."/>
            <person name="Kono T."/>
            <person name="Duquette J."/>
            <person name="Shao M."/>
        </authorList>
    </citation>
    <scope>NUCLEOTIDE SEQUENCE</scope>
    <source>
        <tissue evidence="2">Fresh leaf tissue</tissue>
    </source>
</reference>
<sequence>MYVSSEGELAVLFARGPCAVRRPLAAAWPKNTKAPSPAAPDHLSSRPRLLPWRAGGAMSAEPTAGRGRPPPAAGAGGTATNEGSSRSRPHRAPPQRAAVDPTKCLPPSAFRLPPSVASACGYYAVPRRLRQLRNIEMFLTAEHAFERVRLYYAQNPRGSPGYYLIWRKTF</sequence>
<proteinExistence type="predicted"/>
<organism evidence="2 3">
    <name type="scientific">Zizania palustris</name>
    <name type="common">Northern wild rice</name>
    <dbReference type="NCBI Taxonomy" id="103762"/>
    <lineage>
        <taxon>Eukaryota</taxon>
        <taxon>Viridiplantae</taxon>
        <taxon>Streptophyta</taxon>
        <taxon>Embryophyta</taxon>
        <taxon>Tracheophyta</taxon>
        <taxon>Spermatophyta</taxon>
        <taxon>Magnoliopsida</taxon>
        <taxon>Liliopsida</taxon>
        <taxon>Poales</taxon>
        <taxon>Poaceae</taxon>
        <taxon>BOP clade</taxon>
        <taxon>Oryzoideae</taxon>
        <taxon>Oryzeae</taxon>
        <taxon>Zizaniinae</taxon>
        <taxon>Zizania</taxon>
    </lineage>
</organism>
<reference evidence="2" key="1">
    <citation type="journal article" date="2021" name="bioRxiv">
        <title>Whole Genome Assembly and Annotation of Northern Wild Rice, Zizania palustris L., Supports a Whole Genome Duplication in the Zizania Genus.</title>
        <authorList>
            <person name="Haas M."/>
            <person name="Kono T."/>
            <person name="Macchietto M."/>
            <person name="Millas R."/>
            <person name="McGilp L."/>
            <person name="Shao M."/>
            <person name="Duquette J."/>
            <person name="Hirsch C.N."/>
            <person name="Kimball J."/>
        </authorList>
    </citation>
    <scope>NUCLEOTIDE SEQUENCE</scope>
    <source>
        <tissue evidence="2">Fresh leaf tissue</tissue>
    </source>
</reference>
<dbReference type="AlphaFoldDB" id="A0A8J5RXP5"/>
<evidence type="ECO:0000313" key="3">
    <source>
        <dbReference type="Proteomes" id="UP000729402"/>
    </source>
</evidence>